<organism evidence="2 3">
    <name type="scientific">Elaeophora elaphi</name>
    <dbReference type="NCBI Taxonomy" id="1147741"/>
    <lineage>
        <taxon>Eukaryota</taxon>
        <taxon>Metazoa</taxon>
        <taxon>Ecdysozoa</taxon>
        <taxon>Nematoda</taxon>
        <taxon>Chromadorea</taxon>
        <taxon>Rhabditida</taxon>
        <taxon>Spirurina</taxon>
        <taxon>Spiruromorpha</taxon>
        <taxon>Filarioidea</taxon>
        <taxon>Onchocercidae</taxon>
        <taxon>Elaeophora</taxon>
    </lineage>
</organism>
<evidence type="ECO:0000313" key="3">
    <source>
        <dbReference type="WBParaSite" id="EEL_0000304801-mRNA-1"/>
    </source>
</evidence>
<feature type="transmembrane region" description="Helical" evidence="1">
    <location>
        <begin position="158"/>
        <end position="178"/>
    </location>
</feature>
<accession>A0A0R3RNI8</accession>
<evidence type="ECO:0000256" key="1">
    <source>
        <dbReference type="SAM" id="Phobius"/>
    </source>
</evidence>
<evidence type="ECO:0000313" key="2">
    <source>
        <dbReference type="Proteomes" id="UP000050640"/>
    </source>
</evidence>
<reference evidence="3" key="1">
    <citation type="submission" date="2017-02" db="UniProtKB">
        <authorList>
            <consortium name="WormBaseParasite"/>
        </authorList>
    </citation>
    <scope>IDENTIFICATION</scope>
</reference>
<dbReference type="AlphaFoldDB" id="A0A0R3RNI8"/>
<proteinExistence type="predicted"/>
<keyword evidence="1" id="KW-0812">Transmembrane</keyword>
<name>A0A0R3RNI8_9BILA</name>
<keyword evidence="2" id="KW-1185">Reference proteome</keyword>
<keyword evidence="1" id="KW-1133">Transmembrane helix</keyword>
<sequence length="195" mass="22726">METLKNLLKLKFERKSLKTNNSLADNPCEDDDFTLYDVADETNPSIHEAKIPDQWSFYWIFDTLQKVKPEFSTGRAEVLIGLTYRRGDGFRWMDGSAPNDLSFLKFNPIDNLDDEDNLVGNYCLRFSIVVDENANDGFGTKWYECDEKDSINYTKKSFYLLCSYHKVIFGFPIIAYYYNIRNSSPLDSIMLHRAN</sequence>
<keyword evidence="1" id="KW-0472">Membrane</keyword>
<dbReference type="WBParaSite" id="EEL_0000304801-mRNA-1">
    <property type="protein sequence ID" value="EEL_0000304801-mRNA-1"/>
    <property type="gene ID" value="EEL_0000304801"/>
</dbReference>
<protein>
    <submittedName>
        <fullName evidence="3">MATH domain-containing protein</fullName>
    </submittedName>
</protein>
<dbReference type="Proteomes" id="UP000050640">
    <property type="component" value="Unplaced"/>
</dbReference>